<keyword evidence="2" id="KW-1185">Reference proteome</keyword>
<reference evidence="1" key="1">
    <citation type="journal article" date="2014" name="Int. J. Syst. Evol. Microbiol.">
        <title>Complete genome sequence of Corynebacterium casei LMG S-19264T (=DSM 44701T), isolated from a smear-ripened cheese.</title>
        <authorList>
            <consortium name="US DOE Joint Genome Institute (JGI-PGF)"/>
            <person name="Walter F."/>
            <person name="Albersmeier A."/>
            <person name="Kalinowski J."/>
            <person name="Ruckert C."/>
        </authorList>
    </citation>
    <scope>NUCLEOTIDE SEQUENCE</scope>
    <source>
        <strain evidence="1">CGMCC 4.7306</strain>
    </source>
</reference>
<dbReference type="SUPFAM" id="SSF55144">
    <property type="entry name" value="LigT-like"/>
    <property type="match status" value="1"/>
</dbReference>
<dbReference type="Pfam" id="PF13563">
    <property type="entry name" value="2_5_RNA_ligase2"/>
    <property type="match status" value="1"/>
</dbReference>
<protein>
    <recommendedName>
        <fullName evidence="3">2'-5' RNA ligase superfamily protein</fullName>
    </recommendedName>
</protein>
<evidence type="ECO:0000313" key="1">
    <source>
        <dbReference type="EMBL" id="GGL70435.1"/>
    </source>
</evidence>
<reference evidence="1" key="2">
    <citation type="submission" date="2020-09" db="EMBL/GenBank/DDBJ databases">
        <authorList>
            <person name="Sun Q."/>
            <person name="Zhou Y."/>
        </authorList>
    </citation>
    <scope>NUCLEOTIDE SEQUENCE</scope>
    <source>
        <strain evidence="1">CGMCC 4.7306</strain>
    </source>
</reference>
<evidence type="ECO:0000313" key="2">
    <source>
        <dbReference type="Proteomes" id="UP000613840"/>
    </source>
</evidence>
<dbReference type="Gene3D" id="3.90.1140.10">
    <property type="entry name" value="Cyclic phosphodiesterase"/>
    <property type="match status" value="1"/>
</dbReference>
<accession>A0A917SBJ9</accession>
<organism evidence="1 2">
    <name type="scientific">Microlunatus endophyticus</name>
    <dbReference type="NCBI Taxonomy" id="1716077"/>
    <lineage>
        <taxon>Bacteria</taxon>
        <taxon>Bacillati</taxon>
        <taxon>Actinomycetota</taxon>
        <taxon>Actinomycetes</taxon>
        <taxon>Propionibacteriales</taxon>
        <taxon>Propionibacteriaceae</taxon>
        <taxon>Microlunatus</taxon>
    </lineage>
</organism>
<dbReference type="InterPro" id="IPR009097">
    <property type="entry name" value="Cyclic_Pdiesterase"/>
</dbReference>
<name>A0A917SBJ9_9ACTN</name>
<evidence type="ECO:0008006" key="3">
    <source>
        <dbReference type="Google" id="ProtNLM"/>
    </source>
</evidence>
<dbReference type="Proteomes" id="UP000613840">
    <property type="component" value="Unassembled WGS sequence"/>
</dbReference>
<comment type="caution">
    <text evidence="1">The sequence shown here is derived from an EMBL/GenBank/DDBJ whole genome shotgun (WGS) entry which is preliminary data.</text>
</comment>
<dbReference type="EMBL" id="BMMZ01000008">
    <property type="protein sequence ID" value="GGL70435.1"/>
    <property type="molecule type" value="Genomic_DNA"/>
</dbReference>
<sequence>MRGTIRCVDSAVLLTFDELRVVVDPFRRESLLPGGGGLSLAEVIPPHMTVASPACPEPVSELAGGRLREAVEGLHQFSLRFSEVGTFRQGTVFIAPDRSADLDRLLARVGEGFAEFGGVRRDHVWHLSVARRGGAQLAARFRASFEPVIVTVASVSIWTQEVAGSPWSLRHAVRLADPAR</sequence>
<proteinExistence type="predicted"/>
<dbReference type="AlphaFoldDB" id="A0A917SBJ9"/>
<gene>
    <name evidence="1" type="ORF">GCM10011575_31110</name>
</gene>